<organism evidence="1 2">
    <name type="scientific">Septoria linicola</name>
    <dbReference type="NCBI Taxonomy" id="215465"/>
    <lineage>
        <taxon>Eukaryota</taxon>
        <taxon>Fungi</taxon>
        <taxon>Dikarya</taxon>
        <taxon>Ascomycota</taxon>
        <taxon>Pezizomycotina</taxon>
        <taxon>Dothideomycetes</taxon>
        <taxon>Dothideomycetidae</taxon>
        <taxon>Mycosphaerellales</taxon>
        <taxon>Mycosphaerellaceae</taxon>
        <taxon>Septoria</taxon>
    </lineage>
</organism>
<evidence type="ECO:0000313" key="2">
    <source>
        <dbReference type="Proteomes" id="UP001056384"/>
    </source>
</evidence>
<dbReference type="AlphaFoldDB" id="A0A9Q9AS46"/>
<sequence>MANQCRCHEQASSATDHFLGKIDKKTSKPIDIGILPEELKVMIFEQYLLIESLRVECEGRISHPLFPPEGPDELCSRLCTDILTLSPVLFKWHGYCSVTQRSDKRSHSASFPKFVRKHIRSFAARDQIHIQIECYDEEAKPAICTGDGSQRARQLALRSGLVRQRNPYTLHSIGQRDCKWCEICTERIEGWWRKRFWCLGIPESNVEAKLIPLPGKSVAGYEGCEKASTIRLLWTDIEVGREFNDV</sequence>
<accession>A0A9Q9AS46</accession>
<protein>
    <submittedName>
        <fullName evidence="1">Uncharacterized protein</fullName>
    </submittedName>
</protein>
<keyword evidence="2" id="KW-1185">Reference proteome</keyword>
<dbReference type="Proteomes" id="UP001056384">
    <property type="component" value="Chromosome 6"/>
</dbReference>
<evidence type="ECO:0000313" key="1">
    <source>
        <dbReference type="EMBL" id="USW54110.1"/>
    </source>
</evidence>
<proteinExistence type="predicted"/>
<reference evidence="1" key="1">
    <citation type="submission" date="2022-06" db="EMBL/GenBank/DDBJ databases">
        <title>Complete genome sequences of two strains of the flax pathogen Septoria linicola.</title>
        <authorList>
            <person name="Lapalu N."/>
            <person name="Simon A."/>
            <person name="Demenou B."/>
            <person name="Paumier D."/>
            <person name="Guillot M.-P."/>
            <person name="Gout L."/>
            <person name="Valade R."/>
        </authorList>
    </citation>
    <scope>NUCLEOTIDE SEQUENCE</scope>
    <source>
        <strain evidence="1">SE15195</strain>
    </source>
</reference>
<dbReference type="EMBL" id="CP099423">
    <property type="protein sequence ID" value="USW54110.1"/>
    <property type="molecule type" value="Genomic_DNA"/>
</dbReference>
<name>A0A9Q9AS46_9PEZI</name>
<gene>
    <name evidence="1" type="ORF">Slin15195_G074290</name>
</gene>